<keyword evidence="2" id="KW-1185">Reference proteome</keyword>
<reference evidence="1" key="1">
    <citation type="journal article" date="2021" name="Nat. Microbiol.">
        <title>Cocultivation of an ultrasmall environmental parasitic bacterium with lytic ability against bacteria associated with wastewater foams.</title>
        <authorList>
            <person name="Batinovic S."/>
            <person name="Rose J.J.A."/>
            <person name="Ratcliffe J."/>
            <person name="Seviour R.J."/>
            <person name="Petrovski S."/>
        </authorList>
    </citation>
    <scope>NUCLEOTIDE SEQUENCE</scope>
    <source>
        <strain evidence="1">JR1</strain>
    </source>
</reference>
<dbReference type="Proteomes" id="UP001059824">
    <property type="component" value="Chromosome"/>
</dbReference>
<dbReference type="SUPFAM" id="SSF52540">
    <property type="entry name" value="P-loop containing nucleoside triphosphate hydrolases"/>
    <property type="match status" value="1"/>
</dbReference>
<sequence length="191" mass="21343">MSEHVNVKIISFVGLAGAGKTTATEYMTAKHIPKVSFGDIIRQSMERADIEPTEANERSFITHLLSQGHAQFIEQHTLPHFRKLIESGQHRIVTDGSSSLEEYRALMAAFPGSVTTVAIVAPKHLRYQRLEKRADHPLTRTEAIARDIAESEHEDKAAPIALADQYLVNDGAKESLYDKLDKLIVDLDFTH</sequence>
<dbReference type="KEGG" id="mama:GII36_00620"/>
<dbReference type="InterPro" id="IPR027417">
    <property type="entry name" value="P-loop_NTPase"/>
</dbReference>
<dbReference type="Gene3D" id="3.40.50.300">
    <property type="entry name" value="P-loop containing nucleotide triphosphate hydrolases"/>
    <property type="match status" value="1"/>
</dbReference>
<evidence type="ECO:0000313" key="1">
    <source>
        <dbReference type="EMBL" id="QHN42362.1"/>
    </source>
</evidence>
<dbReference type="Pfam" id="PF13671">
    <property type="entry name" value="AAA_33"/>
    <property type="match status" value="1"/>
</dbReference>
<protein>
    <submittedName>
        <fullName evidence="1">AAA family ATPase</fullName>
    </submittedName>
</protein>
<name>A0A857ML75_9BACT</name>
<dbReference type="EMBL" id="CP045921">
    <property type="protein sequence ID" value="QHN42362.1"/>
    <property type="molecule type" value="Genomic_DNA"/>
</dbReference>
<gene>
    <name evidence="1" type="ORF">GII36_00620</name>
</gene>
<dbReference type="PANTHER" id="PTHR41930">
    <property type="entry name" value="UPF0200 PROTEIN MJ1399"/>
    <property type="match status" value="1"/>
</dbReference>
<dbReference type="PANTHER" id="PTHR41930:SF1">
    <property type="entry name" value="DEPHOSPHO-COA KINASE"/>
    <property type="match status" value="1"/>
</dbReference>
<proteinExistence type="predicted"/>
<dbReference type="RefSeq" id="WP_260763645.1">
    <property type="nucleotide sequence ID" value="NZ_CP045921.1"/>
</dbReference>
<dbReference type="AlphaFoldDB" id="A0A857ML75"/>
<evidence type="ECO:0000313" key="2">
    <source>
        <dbReference type="Proteomes" id="UP001059824"/>
    </source>
</evidence>
<accession>A0A857ML75</accession>
<organism evidence="1 2">
    <name type="scientific">Candidatus Mycosynbacter amalyticus</name>
    <dbReference type="NCBI Taxonomy" id="2665156"/>
    <lineage>
        <taxon>Bacteria</taxon>
        <taxon>Candidatus Saccharimonadota</taxon>
        <taxon>Candidatus Saccharimonadota incertae sedis</taxon>
        <taxon>Candidatus Mycosynbacter</taxon>
    </lineage>
</organism>